<feature type="compositionally biased region" description="Basic and acidic residues" evidence="1">
    <location>
        <begin position="104"/>
        <end position="113"/>
    </location>
</feature>
<evidence type="ECO:0000256" key="1">
    <source>
        <dbReference type="SAM" id="MobiDB-lite"/>
    </source>
</evidence>
<dbReference type="Gene3D" id="1.10.10.10">
    <property type="entry name" value="Winged helix-like DNA-binding domain superfamily/Winged helix DNA-binding domain"/>
    <property type="match status" value="1"/>
</dbReference>
<proteinExistence type="predicted"/>
<name>A0A376CUY0_9CORY</name>
<evidence type="ECO:0000313" key="3">
    <source>
        <dbReference type="Proteomes" id="UP000254287"/>
    </source>
</evidence>
<dbReference type="Proteomes" id="UP000254287">
    <property type="component" value="Unassembled WGS sequence"/>
</dbReference>
<dbReference type="SUPFAM" id="SSF46689">
    <property type="entry name" value="Homeodomain-like"/>
    <property type="match status" value="1"/>
</dbReference>
<dbReference type="AlphaFoldDB" id="A0A376CUY0"/>
<feature type="compositionally biased region" description="Polar residues" evidence="1">
    <location>
        <begin position="93"/>
        <end position="103"/>
    </location>
</feature>
<reference evidence="2 3" key="1">
    <citation type="submission" date="2018-06" db="EMBL/GenBank/DDBJ databases">
        <authorList>
            <consortium name="Pathogen Informatics"/>
            <person name="Doyle S."/>
        </authorList>
    </citation>
    <scope>NUCLEOTIDE SEQUENCE [LARGE SCALE GENOMIC DNA]</scope>
    <source>
        <strain evidence="2 3">NCTC10289</strain>
    </source>
</reference>
<protein>
    <submittedName>
        <fullName evidence="2">Transposase</fullName>
    </submittedName>
</protein>
<dbReference type="EMBL" id="UFXP01000001">
    <property type="protein sequence ID" value="STC75216.1"/>
    <property type="molecule type" value="Genomic_DNA"/>
</dbReference>
<dbReference type="InterPro" id="IPR009057">
    <property type="entry name" value="Homeodomain-like_sf"/>
</dbReference>
<evidence type="ECO:0000313" key="2">
    <source>
        <dbReference type="EMBL" id="STC75216.1"/>
    </source>
</evidence>
<sequence>MPRKYPVEFKEKAFYQIIDLVCLESCSLQRSYTKVGELLGVSHHSLRAWYRDSASVRDDSDASGGETMEEELGASVPQNRELKRANGILKTASAFSQRNSTDPRPNDLLHRRV</sequence>
<feature type="region of interest" description="Disordered" evidence="1">
    <location>
        <begin position="93"/>
        <end position="113"/>
    </location>
</feature>
<accession>A0A376CUY0</accession>
<gene>
    <name evidence="2" type="ORF">NCTC10289_00615</name>
</gene>
<dbReference type="InterPro" id="IPR036388">
    <property type="entry name" value="WH-like_DNA-bd_sf"/>
</dbReference>
<feature type="region of interest" description="Disordered" evidence="1">
    <location>
        <begin position="54"/>
        <end position="79"/>
    </location>
</feature>
<organism evidence="2 3">
    <name type="scientific">Corynebacterium minutissimum</name>
    <dbReference type="NCBI Taxonomy" id="38301"/>
    <lineage>
        <taxon>Bacteria</taxon>
        <taxon>Bacillati</taxon>
        <taxon>Actinomycetota</taxon>
        <taxon>Actinomycetes</taxon>
        <taxon>Mycobacteriales</taxon>
        <taxon>Corynebacteriaceae</taxon>
        <taxon>Corynebacterium</taxon>
    </lineage>
</organism>